<dbReference type="AlphaFoldDB" id="A0A1B0ZP22"/>
<keyword evidence="1" id="KW-0732">Signal</keyword>
<gene>
    <name evidence="2" type="ORF">JL2886_00937</name>
    <name evidence="3" type="ORF">PXK24_09125</name>
</gene>
<protein>
    <recommendedName>
        <fullName evidence="6">DUF3035 domain-containing protein</fullName>
    </recommendedName>
</protein>
<dbReference type="Proteomes" id="UP001218364">
    <property type="component" value="Unassembled WGS sequence"/>
</dbReference>
<dbReference type="Proteomes" id="UP000092565">
    <property type="component" value="Chromosome"/>
</dbReference>
<organism evidence="2 4">
    <name type="scientific">Phaeobacter gallaeciensis</name>
    <dbReference type="NCBI Taxonomy" id="60890"/>
    <lineage>
        <taxon>Bacteria</taxon>
        <taxon>Pseudomonadati</taxon>
        <taxon>Pseudomonadota</taxon>
        <taxon>Alphaproteobacteria</taxon>
        <taxon>Rhodobacterales</taxon>
        <taxon>Roseobacteraceae</taxon>
        <taxon>Phaeobacter</taxon>
    </lineage>
</organism>
<feature type="signal peptide" evidence="1">
    <location>
        <begin position="1"/>
        <end position="22"/>
    </location>
</feature>
<keyword evidence="4" id="KW-1185">Reference proteome</keyword>
<feature type="chain" id="PRO_5008517955" description="DUF3035 domain-containing protein" evidence="1">
    <location>
        <begin position="23"/>
        <end position="89"/>
    </location>
</feature>
<sequence>MMPLRLAHISFLGLLSAAIAVAACTRVPEIEDRLSPDMRSASYPPLLPVDQLVTPLPVPEEQSSDLEQEMAARTARLQARAEELRKAQN</sequence>
<dbReference type="EMBL" id="CP015124">
    <property type="protein sequence ID" value="ANP35861.1"/>
    <property type="molecule type" value="Genomic_DNA"/>
</dbReference>
<evidence type="ECO:0008006" key="6">
    <source>
        <dbReference type="Google" id="ProtNLM"/>
    </source>
</evidence>
<proteinExistence type="predicted"/>
<accession>A0A1B0ZP22</accession>
<evidence type="ECO:0000313" key="3">
    <source>
        <dbReference type="EMBL" id="MDE4165855.1"/>
    </source>
</evidence>
<evidence type="ECO:0000313" key="2">
    <source>
        <dbReference type="EMBL" id="ANP35861.1"/>
    </source>
</evidence>
<reference evidence="3 5" key="2">
    <citation type="submission" date="2023-02" db="EMBL/GenBank/DDBJ databases">
        <title>Population genomics of bacteria associated with diatom.</title>
        <authorList>
            <person name="Xie J."/>
            <person name="Wang H."/>
        </authorList>
    </citation>
    <scope>NUCLEOTIDE SEQUENCE [LARGE SCALE GENOMIC DNA]</scope>
    <source>
        <strain evidence="3 5">PT47_8</strain>
    </source>
</reference>
<dbReference type="EMBL" id="JARCJK010000003">
    <property type="protein sequence ID" value="MDE4165855.1"/>
    <property type="molecule type" value="Genomic_DNA"/>
</dbReference>
<evidence type="ECO:0000256" key="1">
    <source>
        <dbReference type="SAM" id="SignalP"/>
    </source>
</evidence>
<evidence type="ECO:0000313" key="4">
    <source>
        <dbReference type="Proteomes" id="UP000092565"/>
    </source>
</evidence>
<evidence type="ECO:0000313" key="5">
    <source>
        <dbReference type="Proteomes" id="UP001218364"/>
    </source>
</evidence>
<dbReference type="PROSITE" id="PS51257">
    <property type="entry name" value="PROKAR_LIPOPROTEIN"/>
    <property type="match status" value="1"/>
</dbReference>
<name>A0A1B0ZP22_9RHOB</name>
<reference evidence="2 4" key="1">
    <citation type="submission" date="2016-04" db="EMBL/GenBank/DDBJ databases">
        <authorList>
            <person name="Evans L.H."/>
            <person name="Alamgir A."/>
            <person name="Owens N."/>
            <person name="Weber N.D."/>
            <person name="Virtaneva K."/>
            <person name="Barbian K."/>
            <person name="Babar A."/>
            <person name="Rosenke K."/>
        </authorList>
    </citation>
    <scope>NUCLEOTIDE SEQUENCE [LARGE SCALE GENOMIC DNA]</scope>
    <source>
        <strain evidence="2 4">JL2886</strain>
    </source>
</reference>